<dbReference type="FunCoup" id="A0A1S4E2M8">
    <property type="interactions" value="194"/>
</dbReference>
<dbReference type="PANTHER" id="PTHR34461:SF4">
    <property type="entry name" value="OS01G0101800 PROTEIN"/>
    <property type="match status" value="1"/>
</dbReference>
<feature type="region of interest" description="Disordered" evidence="1">
    <location>
        <begin position="337"/>
        <end position="365"/>
    </location>
</feature>
<dbReference type="PANTHER" id="PTHR34461">
    <property type="entry name" value="EXPRESSED PROTEIN"/>
    <property type="match status" value="1"/>
</dbReference>
<feature type="compositionally biased region" description="Polar residues" evidence="1">
    <location>
        <begin position="346"/>
        <end position="360"/>
    </location>
</feature>
<gene>
    <name evidence="3" type="primary">LOC103497665</name>
</gene>
<evidence type="ECO:0000313" key="2">
    <source>
        <dbReference type="Proteomes" id="UP001652600"/>
    </source>
</evidence>
<evidence type="ECO:0000256" key="1">
    <source>
        <dbReference type="SAM" id="MobiDB-lite"/>
    </source>
</evidence>
<accession>A0A1S4E2M8</accession>
<keyword evidence="2" id="KW-1185">Reference proteome</keyword>
<organism evidence="2 3">
    <name type="scientific">Cucumis melo</name>
    <name type="common">Muskmelon</name>
    <dbReference type="NCBI Taxonomy" id="3656"/>
    <lineage>
        <taxon>Eukaryota</taxon>
        <taxon>Viridiplantae</taxon>
        <taxon>Streptophyta</taxon>
        <taxon>Embryophyta</taxon>
        <taxon>Tracheophyta</taxon>
        <taxon>Spermatophyta</taxon>
        <taxon>Magnoliopsida</taxon>
        <taxon>eudicotyledons</taxon>
        <taxon>Gunneridae</taxon>
        <taxon>Pentapetalae</taxon>
        <taxon>rosids</taxon>
        <taxon>fabids</taxon>
        <taxon>Cucurbitales</taxon>
        <taxon>Cucurbitaceae</taxon>
        <taxon>Benincaseae</taxon>
        <taxon>Cucumis</taxon>
    </lineage>
</organism>
<evidence type="ECO:0000313" key="3">
    <source>
        <dbReference type="RefSeq" id="XP_016902230.2"/>
    </source>
</evidence>
<dbReference type="RefSeq" id="XP_016902230.2">
    <property type="nucleotide sequence ID" value="XM_017046741.2"/>
</dbReference>
<name>A0A1S4E2M8_CUCME</name>
<proteinExistence type="predicted"/>
<protein>
    <submittedName>
        <fullName evidence="3">Uncharacterized protein LOC103497665</fullName>
    </submittedName>
</protein>
<dbReference type="KEGG" id="cmo:103497665"/>
<dbReference type="Proteomes" id="UP001652600">
    <property type="component" value="Chromosome 11"/>
</dbReference>
<dbReference type="eggNOG" id="ENOG502R3TB">
    <property type="taxonomic scope" value="Eukaryota"/>
</dbReference>
<reference evidence="3" key="1">
    <citation type="submission" date="2025-08" db="UniProtKB">
        <authorList>
            <consortium name="RefSeq"/>
        </authorList>
    </citation>
    <scope>IDENTIFICATION</scope>
    <source>
        <tissue evidence="3">Stem</tissue>
    </source>
</reference>
<dbReference type="InParanoid" id="A0A1S4E2M8"/>
<sequence length="840" mass="93110">MTNKNLTISLIILTIRFSNFSCWTWAWTSLDPTQYRIINSRQFPAYINKRIAFSSKLPAIFSSSRFLSFPLHRFQEFSMESKLRTMPSKRSSILHHPRALQAGLLHLPHKRLKTTLPQPHLEEHASNFVAKDLRIKRIFSPNLQNRSSVSSRELISDRERLITANRTCSNEDSGVGNTHVECDEDGRCDGKSEEPVHSTPPDVDILTGAFVSASSSGCPRSSNGGVLGDTCVKSDCRIDSVARPGSVLRPCSKRKLFKAPGSIAYKRLLPFLMDNDNYKLQDDPNPKSENNLVKKVNNESDLRNHVKGSSFLDSDTCVVKNATFASGLSSKTMKLNLPPPDDGDASNFQNGGDLNNSQNTIKEDSGLKKDNAVCASSLDVRLTEQSKNPGIETIDGGSTFVSEVDNFMSHVSEDIKRDGHFNEELKMSSLNSNIVDSPLNEERRDEKVGCTRGADQKLGSSTVGENHCSIATESDKKNGACVRNKMVRNPLVQLKSKYSQVSFSYRRMRPFLEDLFKDNPENCASGNIDCSVPEKELPTMNLQPPSSNSHNSQVKSEGLVSCNMPLDGNSYTPSMHELTSKNETDCETDKVLLPAGVDDKLLSPPKLTLQSEQEMLDKFNLKTDPQLPGATFLNDQAVSPLYPAANYETLIGEGSRMTSEQSPITSEDCTSLKDSISDGANISERNSLAPNSSSVEGGILPGIHINHRKGILKRNTRGCRGICNCLNCSSFRLHAERAFEFSRNQLEDAEEVASDLMKELSYLRGVLEKYSDGAKGDAGHHHSNKVKEACRKASEAELIAKDRLQQMNYELNIHCRITCSQRPNVRFSSEVEKLEIEDGK</sequence>
<dbReference type="GeneID" id="103497665"/>
<dbReference type="AlphaFoldDB" id="A0A1S4E2M8"/>